<protein>
    <submittedName>
        <fullName evidence="2">Uncharacterized protein</fullName>
    </submittedName>
</protein>
<proteinExistence type="predicted"/>
<gene>
    <name evidence="2" type="ORF">CI15_10025</name>
</gene>
<reference evidence="2 3" key="1">
    <citation type="journal article" date="2015" name="Int. J. Syst. Evol. Microbiol.">
        <title>Burkholderia monticola sp. nov., isolated from mountain soil.</title>
        <authorList>
            <person name="Baek I."/>
            <person name="Seo B."/>
            <person name="Lee I."/>
            <person name="Yi H."/>
            <person name="Chun J."/>
        </authorList>
    </citation>
    <scope>NUCLEOTIDE SEQUENCE [LARGE SCALE GENOMIC DNA]</scope>
    <source>
        <strain evidence="2 3">JC2948</strain>
    </source>
</reference>
<dbReference type="Proteomes" id="UP000075613">
    <property type="component" value="Unassembled WGS sequence"/>
</dbReference>
<keyword evidence="3" id="KW-1185">Reference proteome</keyword>
<organism evidence="2 3">
    <name type="scientific">Paraburkholderia monticola</name>
    <dbReference type="NCBI Taxonomy" id="1399968"/>
    <lineage>
        <taxon>Bacteria</taxon>
        <taxon>Pseudomonadati</taxon>
        <taxon>Pseudomonadota</taxon>
        <taxon>Betaproteobacteria</taxon>
        <taxon>Burkholderiales</taxon>
        <taxon>Burkholderiaceae</taxon>
        <taxon>Paraburkholderia</taxon>
    </lineage>
</organism>
<sequence length="80" mass="8606">MRLAAQRWRAVRRARLAAPAELAPTGGLRFDTREPRATQAPCASRSRGANALLRDVSSQADALRRRADVTATSHATPSPA</sequence>
<evidence type="ECO:0000313" key="2">
    <source>
        <dbReference type="EMBL" id="KXU89350.1"/>
    </source>
</evidence>
<feature type="region of interest" description="Disordered" evidence="1">
    <location>
        <begin position="25"/>
        <end position="57"/>
    </location>
</feature>
<name>A0A149PWA5_9BURK</name>
<dbReference type="AlphaFoldDB" id="A0A149PWA5"/>
<accession>A0A149PWA5</accession>
<dbReference type="EMBL" id="LRBG01000005">
    <property type="protein sequence ID" value="KXU89350.1"/>
    <property type="molecule type" value="Genomic_DNA"/>
</dbReference>
<dbReference type="STRING" id="1399968.CI15_10025"/>
<evidence type="ECO:0000256" key="1">
    <source>
        <dbReference type="SAM" id="MobiDB-lite"/>
    </source>
</evidence>
<comment type="caution">
    <text evidence="2">The sequence shown here is derived from an EMBL/GenBank/DDBJ whole genome shotgun (WGS) entry which is preliminary data.</text>
</comment>
<evidence type="ECO:0000313" key="3">
    <source>
        <dbReference type="Proteomes" id="UP000075613"/>
    </source>
</evidence>